<dbReference type="InterPro" id="IPR008258">
    <property type="entry name" value="Transglycosylase_SLT_dom_1"/>
</dbReference>
<keyword evidence="3" id="KW-0175">Coiled coil</keyword>
<dbReference type="RefSeq" id="WP_089389355.1">
    <property type="nucleotide sequence ID" value="NZ_FZNM01000019.1"/>
</dbReference>
<dbReference type="PANTHER" id="PTHR37423:SF2">
    <property type="entry name" value="MEMBRANE-BOUND LYTIC MUREIN TRANSGLYCOSYLASE C"/>
    <property type="match status" value="1"/>
</dbReference>
<evidence type="ECO:0000256" key="4">
    <source>
        <dbReference type="SAM" id="SignalP"/>
    </source>
</evidence>
<proteinExistence type="inferred from homology"/>
<dbReference type="PANTHER" id="PTHR37423">
    <property type="entry name" value="SOLUBLE LYTIC MUREIN TRANSGLYCOSYLASE-RELATED"/>
    <property type="match status" value="1"/>
</dbReference>
<name>A0A238YKV4_9RHOB</name>
<sequence>MVRGRKSVLALALIGAAAIPAGVAGQGVPIGDFKRIALEVLGLREEAAKTKEAQARNEERLRQVEARTEQLAAAQETLDLLTETSQFVPDLEGAGVSGGGGAFIGAAEIYAIEDSNPYAERIMGDAPVTIEQMISDTAKKYAGHPALEKASINAVEFRCWLQALVKQESNFSIGATSHVGAFGLTQIMPGTFTELGIPDNGSRQNPRMQLDGGARYLLKGLGMFGSMPLALAAYNAGPGAVQKYNGIPPYKETQNYIVKITGYYNRYAARMDGNAEAVGTLDPRDMVIAEASNLSDAAMGYAAVSMNTMHGSMTRLRQILLQVENTGSVKTAMDLNTYTRAEVARMAVILARLQAVQRKVEAVRYALLLEAYARDEKYLRVRLDG</sequence>
<evidence type="ECO:0000313" key="6">
    <source>
        <dbReference type="EMBL" id="SNR71331.1"/>
    </source>
</evidence>
<protein>
    <submittedName>
        <fullName evidence="6">Transglycosylase SLT domain-containing protein</fullName>
    </submittedName>
</protein>
<dbReference type="Proteomes" id="UP000198409">
    <property type="component" value="Unassembled WGS sequence"/>
</dbReference>
<dbReference type="EMBL" id="FZNM01000019">
    <property type="protein sequence ID" value="SNR71331.1"/>
    <property type="molecule type" value="Genomic_DNA"/>
</dbReference>
<feature type="signal peptide" evidence="4">
    <location>
        <begin position="1"/>
        <end position="23"/>
    </location>
</feature>
<accession>A0A238YKV4</accession>
<keyword evidence="4" id="KW-0732">Signal</keyword>
<feature type="chain" id="PRO_5012557039" evidence="4">
    <location>
        <begin position="24"/>
        <end position="385"/>
    </location>
</feature>
<feature type="domain" description="Transglycosylase SLT" evidence="5">
    <location>
        <begin position="161"/>
        <end position="256"/>
    </location>
</feature>
<dbReference type="SUPFAM" id="SSF53955">
    <property type="entry name" value="Lysozyme-like"/>
    <property type="match status" value="1"/>
</dbReference>
<reference evidence="7" key="1">
    <citation type="submission" date="2017-06" db="EMBL/GenBank/DDBJ databases">
        <authorList>
            <person name="Varghese N."/>
            <person name="Submissions S."/>
        </authorList>
    </citation>
    <scope>NUCLEOTIDE SEQUENCE [LARGE SCALE GENOMIC DNA]</scope>
    <source>
        <strain evidence="7">DSM 26170</strain>
    </source>
</reference>
<dbReference type="SUPFAM" id="SSF101082">
    <property type="entry name" value="Typo IV secretion system protein TraC"/>
    <property type="match status" value="1"/>
</dbReference>
<dbReference type="AlphaFoldDB" id="A0A238YKV4"/>
<dbReference type="CDD" id="cd00254">
    <property type="entry name" value="LT-like"/>
    <property type="match status" value="1"/>
</dbReference>
<evidence type="ECO:0000313" key="7">
    <source>
        <dbReference type="Proteomes" id="UP000198409"/>
    </source>
</evidence>
<dbReference type="Pfam" id="PF01464">
    <property type="entry name" value="SLT"/>
    <property type="match status" value="1"/>
</dbReference>
<feature type="coiled-coil region" evidence="3">
    <location>
        <begin position="47"/>
        <end position="84"/>
    </location>
</feature>
<organism evidence="6 7">
    <name type="scientific">Paracoccus sediminis</name>
    <dbReference type="NCBI Taxonomy" id="1214787"/>
    <lineage>
        <taxon>Bacteria</taxon>
        <taxon>Pseudomonadati</taxon>
        <taxon>Pseudomonadota</taxon>
        <taxon>Alphaproteobacteria</taxon>
        <taxon>Rhodobacterales</taxon>
        <taxon>Paracoccaceae</taxon>
        <taxon>Paracoccus</taxon>
    </lineage>
</organism>
<dbReference type="InterPro" id="IPR023346">
    <property type="entry name" value="Lysozyme-like_dom_sf"/>
</dbReference>
<evidence type="ECO:0000256" key="3">
    <source>
        <dbReference type="SAM" id="Coils"/>
    </source>
</evidence>
<evidence type="ECO:0000259" key="5">
    <source>
        <dbReference type="Pfam" id="PF01464"/>
    </source>
</evidence>
<comment type="similarity">
    <text evidence="2">Belongs to the virb1 family.</text>
</comment>
<gene>
    <name evidence="6" type="ORF">SAMN06265378_11943</name>
</gene>
<comment type="similarity">
    <text evidence="1">Belongs to the transglycosylase Slt family.</text>
</comment>
<evidence type="ECO:0000256" key="1">
    <source>
        <dbReference type="ARBA" id="ARBA00007734"/>
    </source>
</evidence>
<dbReference type="Gene3D" id="1.10.530.10">
    <property type="match status" value="1"/>
</dbReference>
<evidence type="ECO:0000256" key="2">
    <source>
        <dbReference type="ARBA" id="ARBA00009387"/>
    </source>
</evidence>